<dbReference type="RefSeq" id="WP_050002637.1">
    <property type="nucleotide sequence ID" value="NZ_CP008887.1"/>
</dbReference>
<accession>A0A097QT71</accession>
<dbReference type="EMBL" id="CP008887">
    <property type="protein sequence ID" value="AIU69658.1"/>
    <property type="molecule type" value="Genomic_DNA"/>
</dbReference>
<organism evidence="1 2">
    <name type="scientific">Thermococcus eurythermalis</name>
    <dbReference type="NCBI Taxonomy" id="1505907"/>
    <lineage>
        <taxon>Archaea</taxon>
        <taxon>Methanobacteriati</taxon>
        <taxon>Methanobacteriota</taxon>
        <taxon>Thermococci</taxon>
        <taxon>Thermococcales</taxon>
        <taxon>Thermococcaceae</taxon>
        <taxon>Thermococcus</taxon>
    </lineage>
</organism>
<proteinExistence type="predicted"/>
<evidence type="ECO:0000313" key="2">
    <source>
        <dbReference type="Proteomes" id="UP000029980"/>
    </source>
</evidence>
<evidence type="ECO:0000313" key="1">
    <source>
        <dbReference type="EMBL" id="AIU69658.1"/>
    </source>
</evidence>
<dbReference type="OrthoDB" id="85626at2157"/>
<gene>
    <name evidence="1" type="ORF">TEU_04520</name>
</gene>
<dbReference type="Proteomes" id="UP000029980">
    <property type="component" value="Chromosome"/>
</dbReference>
<keyword evidence="2" id="KW-1185">Reference proteome</keyword>
<dbReference type="HOGENOM" id="CLU_1700361_0_0_2"/>
<dbReference type="GeneID" id="25152698"/>
<reference evidence="1 2" key="1">
    <citation type="journal article" date="2015" name="Int. J. Syst. Evol. Microbiol.">
        <title>Thermococcus eurythermalis sp. nov., a conditional piezophilic hyperthermophilic archaeon with a wide temperature range isolated from an oil-immersed chimney in the Guaymas Basin.</title>
        <authorList>
            <person name="Zhao W."/>
            <person name="Zeng X."/>
            <person name="Xiao X."/>
        </authorList>
    </citation>
    <scope>NUCLEOTIDE SEQUENCE [LARGE SCALE GENOMIC DNA]</scope>
    <source>
        <strain evidence="1 2">A501</strain>
    </source>
</reference>
<dbReference type="AlphaFoldDB" id="A0A097QT71"/>
<protein>
    <submittedName>
        <fullName evidence="1">Uncharacterized protein</fullName>
    </submittedName>
</protein>
<dbReference type="KEGG" id="teu:TEU_04520"/>
<sequence>MLGFLKRKKKEVRGPFVYLTEPTFLYHTKTEKAILEIIEEKLGSNNVLVPSDYGMRDTSDRIKEAEYLVAVAPLGKFSSLVCREVKIAQELGVKICTLLIAREGNELVYLWVEGIPEDVEWLSPEETMEFTKTFINSEFMDQIKHGLIFGSRKREW</sequence>
<dbReference type="STRING" id="1505907.TEU_04520"/>
<name>A0A097QT71_9EURY</name>